<reference evidence="1" key="1">
    <citation type="submission" date="2018-08" db="EMBL/GenBank/DDBJ databases">
        <title>Complete genome sequence of Acinetobacter baumannii strain WM99c.</title>
        <authorList>
            <person name="Nigro S.J."/>
            <person name="Wick R.R."/>
            <person name="Holt K.E."/>
            <person name="Hall R.M."/>
        </authorList>
    </citation>
    <scope>NUCLEOTIDE SEQUENCE</scope>
    <source>
        <strain evidence="1">WM99c</strain>
    </source>
</reference>
<dbReference type="AlphaFoldDB" id="A0A385EXZ0"/>
<protein>
    <submittedName>
        <fullName evidence="1">Uncharacterized protein</fullName>
    </submittedName>
</protein>
<dbReference type="RefSeq" id="WP_000672242.1">
    <property type="nucleotide sequence ID" value="NZ_AERY01000103.1"/>
</dbReference>
<organism evidence="1">
    <name type="scientific">Acinetobacter baumannii WM99c</name>
    <dbReference type="NCBI Taxonomy" id="945555"/>
    <lineage>
        <taxon>Bacteria</taxon>
        <taxon>Pseudomonadati</taxon>
        <taxon>Pseudomonadota</taxon>
        <taxon>Gammaproteobacteria</taxon>
        <taxon>Moraxellales</taxon>
        <taxon>Moraxellaceae</taxon>
        <taxon>Acinetobacter</taxon>
        <taxon>Acinetobacter calcoaceticus/baumannii complex</taxon>
    </lineage>
</organism>
<accession>A0A385EXZ0</accession>
<gene>
    <name evidence="1" type="ORF">BSF95_02974</name>
</gene>
<proteinExistence type="predicted"/>
<sequence>MKFRYSSMTRTLIVIGEFMNHHFDNVNASEIDQCLYNVLLKEGSWRK</sequence>
<evidence type="ECO:0000313" key="1">
    <source>
        <dbReference type="EMBL" id="AXQ91334.1"/>
    </source>
</evidence>
<dbReference type="EMBL" id="CP031743">
    <property type="protein sequence ID" value="AXQ91334.1"/>
    <property type="molecule type" value="Genomic_DNA"/>
</dbReference>
<name>A0A385EXZ0_ACIBA</name>